<dbReference type="GO" id="GO:0009134">
    <property type="term" value="P:nucleoside diphosphate catabolic process"/>
    <property type="evidence" value="ECO:0007669"/>
    <property type="project" value="TreeGrafter"/>
</dbReference>
<evidence type="ECO:0000313" key="6">
    <source>
        <dbReference type="EMBL" id="RMX55303.1"/>
    </source>
</evidence>
<keyword evidence="5" id="KW-1133">Transmembrane helix</keyword>
<dbReference type="Gene3D" id="3.30.420.40">
    <property type="match status" value="1"/>
</dbReference>
<keyword evidence="4" id="KW-0067">ATP-binding</keyword>
<dbReference type="AlphaFoldDB" id="A0A3M6UNN5"/>
<dbReference type="Gene3D" id="3.30.420.150">
    <property type="entry name" value="Exopolyphosphatase. Domain 2"/>
    <property type="match status" value="1"/>
</dbReference>
<evidence type="ECO:0000256" key="2">
    <source>
        <dbReference type="ARBA" id="ARBA00022801"/>
    </source>
</evidence>
<dbReference type="GO" id="GO:0045134">
    <property type="term" value="F:UDP phosphatase activity"/>
    <property type="evidence" value="ECO:0007669"/>
    <property type="project" value="TreeGrafter"/>
</dbReference>
<feature type="transmembrane region" description="Helical" evidence="5">
    <location>
        <begin position="63"/>
        <end position="83"/>
    </location>
</feature>
<evidence type="ECO:0000256" key="5">
    <source>
        <dbReference type="SAM" id="Phobius"/>
    </source>
</evidence>
<dbReference type="STRING" id="46731.A0A3M6UNN5"/>
<reference evidence="6 7" key="1">
    <citation type="journal article" date="2018" name="Sci. Rep.">
        <title>Comparative analysis of the Pocillopora damicornis genome highlights role of immune system in coral evolution.</title>
        <authorList>
            <person name="Cunning R."/>
            <person name="Bay R.A."/>
            <person name="Gillette P."/>
            <person name="Baker A.C."/>
            <person name="Traylor-Knowles N."/>
        </authorList>
    </citation>
    <scope>NUCLEOTIDE SEQUENCE [LARGE SCALE GENOMIC DNA]</scope>
    <source>
        <strain evidence="6">RSMAS</strain>
        <tissue evidence="6">Whole animal</tissue>
    </source>
</reference>
<keyword evidence="5" id="KW-0812">Transmembrane</keyword>
<dbReference type="Proteomes" id="UP000275408">
    <property type="component" value="Unassembled WGS sequence"/>
</dbReference>
<protein>
    <submittedName>
        <fullName evidence="6">Uncharacterized protein</fullName>
    </submittedName>
</protein>
<dbReference type="EMBL" id="RCHS01001090">
    <property type="protein sequence ID" value="RMX55303.1"/>
    <property type="molecule type" value="Genomic_DNA"/>
</dbReference>
<proteinExistence type="inferred from homology"/>
<keyword evidence="4" id="KW-0547">Nucleotide-binding</keyword>
<dbReference type="GO" id="GO:0017111">
    <property type="term" value="F:ribonucleoside triphosphate phosphatase activity"/>
    <property type="evidence" value="ECO:0007669"/>
    <property type="project" value="TreeGrafter"/>
</dbReference>
<comment type="similarity">
    <text evidence="1">Belongs to the GDA1/CD39 NTPase family.</text>
</comment>
<dbReference type="CDD" id="cd24003">
    <property type="entry name" value="ASKHA_NBD_GDA1_CD39_NTPase"/>
    <property type="match status" value="1"/>
</dbReference>
<evidence type="ECO:0000256" key="3">
    <source>
        <dbReference type="PIRSR" id="PIRSR600407-1"/>
    </source>
</evidence>
<sequence>MAGKLRTKPRFHSILKTSPQENPSFRLDFRIIENDGSLRISSKFMITDPYSCSKEMGRQQGNLILLLMSLSSMLVCGLCSHVVQDETEYVIMFDAGSTKTKLEIYKIDVASPPLEVTDVHELDPSPSKAKPGIADLDPSEIEAYLRPLLDSAMKTIPAEKHSSTHLFFLATGGMRLLDEDKSKAIMDQVKGVLNDKAKCPFMFDPEDARVISGALEGIYAWMSVNFLEGNFIPGKSHHTYGILDLGGASHQNAVQFWRKKDDLYSINVGGKKFNLFARSYLGYGLNEARKTYLERLPKKPFKNGVIKSPCHHKGFNETTDISGELFTVVGITNVPACRRIIEKTFFCKKGDCPFHDQPKLRGNYFGFAGIYYAATTIGILCSDCTKPLSPAMFDKGSRDFCAKTLESINSNPYAKDHCFGGNFVFELLTHGYGLSAHKTIMVGNRLEGFSLGWTLGAALFNSELL</sequence>
<dbReference type="OrthoDB" id="6372431at2759"/>
<keyword evidence="7" id="KW-1185">Reference proteome</keyword>
<dbReference type="PANTHER" id="PTHR11782">
    <property type="entry name" value="ADENOSINE/GUANOSINE DIPHOSPHATASE"/>
    <property type="match status" value="1"/>
</dbReference>
<dbReference type="GO" id="GO:0016020">
    <property type="term" value="C:membrane"/>
    <property type="evidence" value="ECO:0007669"/>
    <property type="project" value="TreeGrafter"/>
</dbReference>
<evidence type="ECO:0000256" key="1">
    <source>
        <dbReference type="ARBA" id="ARBA00009283"/>
    </source>
</evidence>
<dbReference type="PANTHER" id="PTHR11782:SF83">
    <property type="entry name" value="GUANOSINE-DIPHOSPHATASE"/>
    <property type="match status" value="1"/>
</dbReference>
<keyword evidence="5" id="KW-0472">Membrane</keyword>
<dbReference type="GO" id="GO:0004382">
    <property type="term" value="F:GDP phosphatase activity"/>
    <property type="evidence" value="ECO:0007669"/>
    <property type="project" value="TreeGrafter"/>
</dbReference>
<dbReference type="GO" id="GO:0005524">
    <property type="term" value="F:ATP binding"/>
    <property type="evidence" value="ECO:0007669"/>
    <property type="project" value="UniProtKB-KW"/>
</dbReference>
<comment type="caution">
    <text evidence="6">The sequence shown here is derived from an EMBL/GenBank/DDBJ whole genome shotgun (WGS) entry which is preliminary data.</text>
</comment>
<dbReference type="InterPro" id="IPR000407">
    <property type="entry name" value="GDA1_CD39_NTPase"/>
</dbReference>
<feature type="active site" description="Proton acceptor" evidence="3">
    <location>
        <position position="216"/>
    </location>
</feature>
<evidence type="ECO:0000313" key="7">
    <source>
        <dbReference type="Proteomes" id="UP000275408"/>
    </source>
</evidence>
<name>A0A3M6UNN5_POCDA</name>
<gene>
    <name evidence="6" type="ORF">pdam_00017798</name>
</gene>
<organism evidence="6 7">
    <name type="scientific">Pocillopora damicornis</name>
    <name type="common">Cauliflower coral</name>
    <name type="synonym">Millepora damicornis</name>
    <dbReference type="NCBI Taxonomy" id="46731"/>
    <lineage>
        <taxon>Eukaryota</taxon>
        <taxon>Metazoa</taxon>
        <taxon>Cnidaria</taxon>
        <taxon>Anthozoa</taxon>
        <taxon>Hexacorallia</taxon>
        <taxon>Scleractinia</taxon>
        <taxon>Astrocoeniina</taxon>
        <taxon>Pocilloporidae</taxon>
        <taxon>Pocillopora</taxon>
    </lineage>
</organism>
<keyword evidence="2" id="KW-0378">Hydrolase</keyword>
<feature type="binding site" evidence="4">
    <location>
        <begin position="247"/>
        <end position="251"/>
    </location>
    <ligand>
        <name>ATP</name>
        <dbReference type="ChEBI" id="CHEBI:30616"/>
    </ligand>
</feature>
<accession>A0A3M6UNN5</accession>
<evidence type="ECO:0000256" key="4">
    <source>
        <dbReference type="PIRSR" id="PIRSR600407-2"/>
    </source>
</evidence>
<dbReference type="Pfam" id="PF01150">
    <property type="entry name" value="GDA1_CD39"/>
    <property type="match status" value="1"/>
</dbReference>